<feature type="region of interest" description="Disordered" evidence="2">
    <location>
        <begin position="207"/>
        <end position="242"/>
    </location>
</feature>
<reference evidence="3" key="1">
    <citation type="journal article" date="2015" name="Nature">
        <title>Complex archaea that bridge the gap between prokaryotes and eukaryotes.</title>
        <authorList>
            <person name="Spang A."/>
            <person name="Saw J.H."/>
            <person name="Jorgensen S.L."/>
            <person name="Zaremba-Niedzwiedzka K."/>
            <person name="Martijn J."/>
            <person name="Lind A.E."/>
            <person name="van Eijk R."/>
            <person name="Schleper C."/>
            <person name="Guy L."/>
            <person name="Ettema T.J."/>
        </authorList>
    </citation>
    <scope>NUCLEOTIDE SEQUENCE</scope>
</reference>
<protein>
    <submittedName>
        <fullName evidence="3">Uncharacterized protein</fullName>
    </submittedName>
</protein>
<feature type="coiled-coil region" evidence="1">
    <location>
        <begin position="63"/>
        <end position="90"/>
    </location>
</feature>
<accession>A0A0F9LHV4</accession>
<name>A0A0F9LHV4_9ZZZZ</name>
<dbReference type="AlphaFoldDB" id="A0A0F9LHV4"/>
<evidence type="ECO:0000256" key="1">
    <source>
        <dbReference type="SAM" id="Coils"/>
    </source>
</evidence>
<feature type="compositionally biased region" description="Basic and acidic residues" evidence="2">
    <location>
        <begin position="207"/>
        <end position="217"/>
    </location>
</feature>
<evidence type="ECO:0000313" key="3">
    <source>
        <dbReference type="EMBL" id="KKM86746.1"/>
    </source>
</evidence>
<feature type="compositionally biased region" description="Basic and acidic residues" evidence="2">
    <location>
        <begin position="232"/>
        <end position="242"/>
    </location>
</feature>
<dbReference type="EMBL" id="LAZR01007207">
    <property type="protein sequence ID" value="KKM86746.1"/>
    <property type="molecule type" value="Genomic_DNA"/>
</dbReference>
<feature type="compositionally biased region" description="Basic and acidic residues" evidence="2">
    <location>
        <begin position="9"/>
        <end position="32"/>
    </location>
</feature>
<evidence type="ECO:0000256" key="2">
    <source>
        <dbReference type="SAM" id="MobiDB-lite"/>
    </source>
</evidence>
<keyword evidence="1" id="KW-0175">Coiled coil</keyword>
<sequence>MPTPEELEAEKKKLEEEEKASSQKKEKVISPILKKEQQDQAIKDKELSDAQKLRVYDIQTKTVKDQGARLSAAERELAELRAAKEEAAKPTIEESAKKFYADPAKAISEALAEAIAPLNAFKDRFETDSEYERVKKSLMVNPVFAQHMANPEFASIIDELVIQGTKSGTKVSEGMVEAAIKHTIGSIVTGDVVLKPVKGSETTTVLEGKDGTEREDTQIPPYLAPSSPPHKKTVDTKQYRDLTENEARLAKERNMTKEAYLDWLEVDPSDVIDSKIGVPAKKE</sequence>
<feature type="region of interest" description="Disordered" evidence="2">
    <location>
        <begin position="1"/>
        <end position="32"/>
    </location>
</feature>
<gene>
    <name evidence="3" type="ORF">LCGC14_1275880</name>
</gene>
<organism evidence="3">
    <name type="scientific">marine sediment metagenome</name>
    <dbReference type="NCBI Taxonomy" id="412755"/>
    <lineage>
        <taxon>unclassified sequences</taxon>
        <taxon>metagenomes</taxon>
        <taxon>ecological metagenomes</taxon>
    </lineage>
</organism>
<comment type="caution">
    <text evidence="3">The sequence shown here is derived from an EMBL/GenBank/DDBJ whole genome shotgun (WGS) entry which is preliminary data.</text>
</comment>
<proteinExistence type="predicted"/>